<dbReference type="AlphaFoldDB" id="V4SQT6"/>
<reference evidence="1 2" key="1">
    <citation type="submission" date="2013-10" db="EMBL/GenBank/DDBJ databases">
        <authorList>
            <consortium name="International Citrus Genome Consortium"/>
            <person name="Jenkins J."/>
            <person name="Schmutz J."/>
            <person name="Prochnik S."/>
            <person name="Rokhsar D."/>
            <person name="Gmitter F."/>
            <person name="Ollitrault P."/>
            <person name="Machado M."/>
            <person name="Talon M."/>
            <person name="Wincker P."/>
            <person name="Jaillon O."/>
            <person name="Morgante M."/>
        </authorList>
    </citation>
    <scope>NUCLEOTIDE SEQUENCE</scope>
    <source>
        <strain evidence="2">cv. Clemenules</strain>
    </source>
</reference>
<proteinExistence type="predicted"/>
<dbReference type="Gramene" id="ESR50133">
    <property type="protein sequence ID" value="ESR50133"/>
    <property type="gene ID" value="CICLE_v10033236mg"/>
</dbReference>
<dbReference type="KEGG" id="cic:CICLE_v10033236mg"/>
<name>V4SQT6_CITCL</name>
<accession>V4SQT6</accession>
<keyword evidence="2" id="KW-1185">Reference proteome</keyword>
<dbReference type="OrthoDB" id="1572689at2759"/>
<dbReference type="STRING" id="85681.V4SQT6"/>
<dbReference type="EMBL" id="KI536726">
    <property type="protein sequence ID" value="ESR50133.1"/>
    <property type="molecule type" value="Genomic_DNA"/>
</dbReference>
<evidence type="ECO:0000313" key="1">
    <source>
        <dbReference type="EMBL" id="ESR50133.1"/>
    </source>
</evidence>
<organism evidence="1 2">
    <name type="scientific">Citrus clementina</name>
    <name type="common">Clementine</name>
    <name type="synonym">Citrus deliciosa x Citrus sinensis</name>
    <dbReference type="NCBI Taxonomy" id="85681"/>
    <lineage>
        <taxon>Eukaryota</taxon>
        <taxon>Viridiplantae</taxon>
        <taxon>Streptophyta</taxon>
        <taxon>Embryophyta</taxon>
        <taxon>Tracheophyta</taxon>
        <taxon>Spermatophyta</taxon>
        <taxon>Magnoliopsida</taxon>
        <taxon>eudicotyledons</taxon>
        <taxon>Gunneridae</taxon>
        <taxon>Pentapetalae</taxon>
        <taxon>rosids</taxon>
        <taxon>malvids</taxon>
        <taxon>Sapindales</taxon>
        <taxon>Rutaceae</taxon>
        <taxon>Aurantioideae</taxon>
        <taxon>Citrus</taxon>
    </lineage>
</organism>
<sequence>MRGSFIMNRRLFVVALALFVGMLLALALAFLSISGDDDDMGIIKRGRFISSSSEGGSFPLLHGSHRKLLLRSGKTK</sequence>
<dbReference type="Proteomes" id="UP000030687">
    <property type="component" value="Unassembled WGS sequence"/>
</dbReference>
<gene>
    <name evidence="1" type="ORF">CICLE_v10033236mg</name>
</gene>
<protein>
    <submittedName>
        <fullName evidence="1">Uncharacterized protein</fullName>
    </submittedName>
</protein>
<dbReference type="InParanoid" id="V4SQT6"/>
<evidence type="ECO:0000313" key="2">
    <source>
        <dbReference type="Proteomes" id="UP000030687"/>
    </source>
</evidence>